<dbReference type="EMBL" id="JAPHNI010000020">
    <property type="protein sequence ID" value="KAJ8118396.1"/>
    <property type="molecule type" value="Genomic_DNA"/>
</dbReference>
<sequence>MQLSAADSTALLHSEETRGRLSPHATRFVDNTAQIVQSYDESRRAVPSTADSCEQSLCEPRSASDDLLPFPVGNDTTTIVTAASSALADSSASDISVHYSTATSLHELLPNAYSLRASSQGTNQGVLSSDAGTSHNQQTYPVVVAPSYYDSDLPASMLEQIQLIRAYLVDIGTWCEVTDIHRHFTVVKIHPLMSNKPFVAAAMALASRQHDIIRKTQKDLTLSLYQYAVRSLLYYEPSQCGEATLVCCILLSVYEMFTSDVSEWRRHLKGCMCHLENNDWNGSSPALIGASFWVFARLDMWAAYLNKESTLLPTDGWIRPEDLNSSTMAETAEGYCNLVTLLLARIINLLADRCQQNAGELWDEVQQWYSRRPPQLLPVLRTEPSGRNPFPMILHAGNPSICANIFYHTGCILLLRTGRVQSVEDNRIYDPIWHAKELCGTSVTTMSHACWINHVCPLYVASEAFGNVLEGELEEVHGAEKFAILKHLARIERETGWPTADKASSLRKVWGLG</sequence>
<organism evidence="1 2">
    <name type="scientific">Boeremia exigua</name>
    <dbReference type="NCBI Taxonomy" id="749465"/>
    <lineage>
        <taxon>Eukaryota</taxon>
        <taxon>Fungi</taxon>
        <taxon>Dikarya</taxon>
        <taxon>Ascomycota</taxon>
        <taxon>Pezizomycotina</taxon>
        <taxon>Dothideomycetes</taxon>
        <taxon>Pleosporomycetidae</taxon>
        <taxon>Pleosporales</taxon>
        <taxon>Pleosporineae</taxon>
        <taxon>Didymellaceae</taxon>
        <taxon>Boeremia</taxon>
    </lineage>
</organism>
<accession>A0ACC2IT61</accession>
<evidence type="ECO:0000313" key="2">
    <source>
        <dbReference type="Proteomes" id="UP001153331"/>
    </source>
</evidence>
<gene>
    <name evidence="1" type="ORF">OPT61_g596</name>
</gene>
<dbReference type="Proteomes" id="UP001153331">
    <property type="component" value="Unassembled WGS sequence"/>
</dbReference>
<comment type="caution">
    <text evidence="1">The sequence shown here is derived from an EMBL/GenBank/DDBJ whole genome shotgun (WGS) entry which is preliminary data.</text>
</comment>
<proteinExistence type="predicted"/>
<reference evidence="1" key="1">
    <citation type="submission" date="2022-11" db="EMBL/GenBank/DDBJ databases">
        <title>Genome Sequence of Boeremia exigua.</title>
        <authorList>
            <person name="Buettner E."/>
        </authorList>
    </citation>
    <scope>NUCLEOTIDE SEQUENCE</scope>
    <source>
        <strain evidence="1">CU02</strain>
    </source>
</reference>
<keyword evidence="2" id="KW-1185">Reference proteome</keyword>
<protein>
    <submittedName>
        <fullName evidence="1">Uncharacterized protein</fullName>
    </submittedName>
</protein>
<evidence type="ECO:0000313" key="1">
    <source>
        <dbReference type="EMBL" id="KAJ8118396.1"/>
    </source>
</evidence>
<name>A0ACC2IT61_9PLEO</name>